<name>A0ABS6V5Z0_9SPHN</name>
<reference evidence="3 4" key="1">
    <citation type="submission" date="2021-07" db="EMBL/GenBank/DDBJ databases">
        <title>The draft genome sequence of Sphingomicrobium sp. B8.</title>
        <authorList>
            <person name="Mu L."/>
        </authorList>
    </citation>
    <scope>NUCLEOTIDE SEQUENCE [LARGE SCALE GENOMIC DNA]</scope>
    <source>
        <strain evidence="3 4">B8</strain>
    </source>
</reference>
<keyword evidence="1" id="KW-0732">Signal</keyword>
<organism evidence="3 4">
    <name type="scientific">Sphingomicrobium clamense</name>
    <dbReference type="NCBI Taxonomy" id="2851013"/>
    <lineage>
        <taxon>Bacteria</taxon>
        <taxon>Pseudomonadati</taxon>
        <taxon>Pseudomonadota</taxon>
        <taxon>Alphaproteobacteria</taxon>
        <taxon>Sphingomonadales</taxon>
        <taxon>Sphingomonadaceae</taxon>
        <taxon>Sphingomicrobium</taxon>
    </lineage>
</organism>
<dbReference type="InterPro" id="IPR018244">
    <property type="entry name" value="Allrgn_V5/Tpx1_CS"/>
</dbReference>
<dbReference type="RefSeq" id="WP_218632731.1">
    <property type="nucleotide sequence ID" value="NZ_JAHVAH010000001.1"/>
</dbReference>
<dbReference type="Proteomes" id="UP000698028">
    <property type="component" value="Unassembled WGS sequence"/>
</dbReference>
<sequence>MFSRLFMGLAVVAMVAPATASSTAARGEKQLRAAVLDNHNRARAQHGVRPLAWDNRLAASAMEHARYMARTGRYHHDRTPGRRKYQGENMWRGQRGLFSYEIIVGTMTDEVRHFRAGTFPHVSRSGSWHDVGHYTQIVWPSTTHVGCAMASSATTDYFVCRYSPPGNKDGVRLS</sequence>
<gene>
    <name evidence="3" type="ORF">KTQ36_05610</name>
</gene>
<dbReference type="PROSITE" id="PS01009">
    <property type="entry name" value="CRISP_1"/>
    <property type="match status" value="1"/>
</dbReference>
<feature type="domain" description="SCP" evidence="2">
    <location>
        <begin position="30"/>
        <end position="170"/>
    </location>
</feature>
<feature type="signal peptide" evidence="1">
    <location>
        <begin position="1"/>
        <end position="20"/>
    </location>
</feature>
<evidence type="ECO:0000259" key="2">
    <source>
        <dbReference type="SMART" id="SM00198"/>
    </source>
</evidence>
<dbReference type="Pfam" id="PF00188">
    <property type="entry name" value="CAP"/>
    <property type="match status" value="1"/>
</dbReference>
<feature type="chain" id="PRO_5046472256" description="SCP domain-containing protein" evidence="1">
    <location>
        <begin position="21"/>
        <end position="174"/>
    </location>
</feature>
<evidence type="ECO:0000256" key="1">
    <source>
        <dbReference type="SAM" id="SignalP"/>
    </source>
</evidence>
<evidence type="ECO:0000313" key="4">
    <source>
        <dbReference type="Proteomes" id="UP000698028"/>
    </source>
</evidence>
<dbReference type="SMART" id="SM00198">
    <property type="entry name" value="SCP"/>
    <property type="match status" value="1"/>
</dbReference>
<comment type="caution">
    <text evidence="3">The sequence shown here is derived from an EMBL/GenBank/DDBJ whole genome shotgun (WGS) entry which is preliminary data.</text>
</comment>
<dbReference type="InterPro" id="IPR001283">
    <property type="entry name" value="CRISP-related"/>
</dbReference>
<proteinExistence type="predicted"/>
<dbReference type="PANTHER" id="PTHR10334">
    <property type="entry name" value="CYSTEINE-RICH SECRETORY PROTEIN-RELATED"/>
    <property type="match status" value="1"/>
</dbReference>
<accession>A0ABS6V5Z0</accession>
<evidence type="ECO:0000313" key="3">
    <source>
        <dbReference type="EMBL" id="MBW0144770.1"/>
    </source>
</evidence>
<dbReference type="InterPro" id="IPR014044">
    <property type="entry name" value="CAP_dom"/>
</dbReference>
<dbReference type="EMBL" id="JAHVAH010000001">
    <property type="protein sequence ID" value="MBW0144770.1"/>
    <property type="molecule type" value="Genomic_DNA"/>
</dbReference>
<keyword evidence="4" id="KW-1185">Reference proteome</keyword>
<protein>
    <recommendedName>
        <fullName evidence="2">SCP domain-containing protein</fullName>
    </recommendedName>
</protein>